<protein>
    <submittedName>
        <fullName evidence="2">Uncharacterized protein</fullName>
    </submittedName>
</protein>
<dbReference type="Proteomes" id="UP000054560">
    <property type="component" value="Unassembled WGS sequence"/>
</dbReference>
<feature type="compositionally biased region" description="Polar residues" evidence="1">
    <location>
        <begin position="108"/>
        <end position="117"/>
    </location>
</feature>
<reference evidence="2 3" key="1">
    <citation type="submission" date="2011-02" db="EMBL/GenBank/DDBJ databases">
        <title>The Genome Sequence of Sphaeroforma arctica JP610.</title>
        <authorList>
            <consortium name="The Broad Institute Genome Sequencing Platform"/>
            <person name="Russ C."/>
            <person name="Cuomo C."/>
            <person name="Young S.K."/>
            <person name="Zeng Q."/>
            <person name="Gargeya S."/>
            <person name="Alvarado L."/>
            <person name="Berlin A."/>
            <person name="Chapman S.B."/>
            <person name="Chen Z."/>
            <person name="Freedman E."/>
            <person name="Gellesch M."/>
            <person name="Goldberg J."/>
            <person name="Griggs A."/>
            <person name="Gujja S."/>
            <person name="Heilman E."/>
            <person name="Heiman D."/>
            <person name="Howarth C."/>
            <person name="Mehta T."/>
            <person name="Neiman D."/>
            <person name="Pearson M."/>
            <person name="Roberts A."/>
            <person name="Saif S."/>
            <person name="Shea T."/>
            <person name="Shenoy N."/>
            <person name="Sisk P."/>
            <person name="Stolte C."/>
            <person name="Sykes S."/>
            <person name="White J."/>
            <person name="Yandava C."/>
            <person name="Burger G."/>
            <person name="Gray M.W."/>
            <person name="Holland P.W.H."/>
            <person name="King N."/>
            <person name="Lang F.B.F."/>
            <person name="Roger A.J."/>
            <person name="Ruiz-Trillo I."/>
            <person name="Haas B."/>
            <person name="Nusbaum C."/>
            <person name="Birren B."/>
        </authorList>
    </citation>
    <scope>NUCLEOTIDE SEQUENCE [LARGE SCALE GENOMIC DNA]</scope>
    <source>
        <strain evidence="2 3">JP610</strain>
    </source>
</reference>
<dbReference type="AlphaFoldDB" id="A0A0L0FXX2"/>
<dbReference type="GeneID" id="25906525"/>
<keyword evidence="3" id="KW-1185">Reference proteome</keyword>
<evidence type="ECO:0000313" key="3">
    <source>
        <dbReference type="Proteomes" id="UP000054560"/>
    </source>
</evidence>
<accession>A0A0L0FXX2</accession>
<feature type="region of interest" description="Disordered" evidence="1">
    <location>
        <begin position="1"/>
        <end position="22"/>
    </location>
</feature>
<sequence length="117" mass="12730">MLSKKVSCSGGATIGASPSTAQYRGNQVVPDHIDTAMTALALADKIIYRPGQRSLALATHPLEFTHLRYLNDTSHKNRARSGILILRPHVLFRQRGASTVSGHRRDGQSPNTLKRSG</sequence>
<proteinExistence type="predicted"/>
<gene>
    <name evidence="2" type="ORF">SARC_06021</name>
</gene>
<evidence type="ECO:0000256" key="1">
    <source>
        <dbReference type="SAM" id="MobiDB-lite"/>
    </source>
</evidence>
<organism evidence="2 3">
    <name type="scientific">Sphaeroforma arctica JP610</name>
    <dbReference type="NCBI Taxonomy" id="667725"/>
    <lineage>
        <taxon>Eukaryota</taxon>
        <taxon>Ichthyosporea</taxon>
        <taxon>Ichthyophonida</taxon>
        <taxon>Sphaeroforma</taxon>
    </lineage>
</organism>
<feature type="region of interest" description="Disordered" evidence="1">
    <location>
        <begin position="95"/>
        <end position="117"/>
    </location>
</feature>
<name>A0A0L0FXX2_9EUKA</name>
<dbReference type="RefSeq" id="XP_014155569.1">
    <property type="nucleotide sequence ID" value="XM_014300094.1"/>
</dbReference>
<evidence type="ECO:0000313" key="2">
    <source>
        <dbReference type="EMBL" id="KNC81667.1"/>
    </source>
</evidence>
<dbReference type="EMBL" id="KQ242009">
    <property type="protein sequence ID" value="KNC81667.1"/>
    <property type="molecule type" value="Genomic_DNA"/>
</dbReference>